<dbReference type="InterPro" id="IPR013106">
    <property type="entry name" value="Ig_V-set"/>
</dbReference>
<dbReference type="SUPFAM" id="SSF48726">
    <property type="entry name" value="Immunoglobulin"/>
    <property type="match status" value="2"/>
</dbReference>
<sequence>MESPSLLLCKGLLLTASLLTCWTSPAMARRSTKEIQVSAAKGARVLLSVPVESFLSFNWYKGREEHSDFMIAHYEKTQEVKLGNNSSGREEIYLDGSMMIKNVTQEDAGIYTLEIFGTHDRYEITHFHLQVYKIVTQPYMLLNNTVVRKRRHVSVFTCVTPDTGIEFNWFFNYKPLNLTERTTLSPEKHKLIINPTWRVDGGIYQCGVSNAFSSRRSNPLLFAMVYG</sequence>
<dbReference type="SMART" id="SM00409">
    <property type="entry name" value="IG"/>
    <property type="match status" value="2"/>
</dbReference>
<dbReference type="Pfam" id="PF07686">
    <property type="entry name" value="V-set"/>
    <property type="match status" value="1"/>
</dbReference>
<organism evidence="7 8">
    <name type="scientific">Phodopus roborovskii</name>
    <name type="common">Roborovski's desert hamster</name>
    <name type="synonym">Cricetulus roborovskii</name>
    <dbReference type="NCBI Taxonomy" id="109678"/>
    <lineage>
        <taxon>Eukaryota</taxon>
        <taxon>Metazoa</taxon>
        <taxon>Chordata</taxon>
        <taxon>Craniata</taxon>
        <taxon>Vertebrata</taxon>
        <taxon>Euteleostomi</taxon>
        <taxon>Mammalia</taxon>
        <taxon>Eutheria</taxon>
        <taxon>Euarchontoglires</taxon>
        <taxon>Glires</taxon>
        <taxon>Rodentia</taxon>
        <taxon>Myomorpha</taxon>
        <taxon>Muroidea</taxon>
        <taxon>Cricetidae</taxon>
        <taxon>Cricetinae</taxon>
        <taxon>Phodopus</taxon>
    </lineage>
</organism>
<feature type="signal peptide" evidence="5">
    <location>
        <begin position="1"/>
        <end position="28"/>
    </location>
</feature>
<evidence type="ECO:0000313" key="8">
    <source>
        <dbReference type="Proteomes" id="UP001152836"/>
    </source>
</evidence>
<feature type="domain" description="Ig-like" evidence="6">
    <location>
        <begin position="138"/>
        <end position="222"/>
    </location>
</feature>
<evidence type="ECO:0000256" key="5">
    <source>
        <dbReference type="SAM" id="SignalP"/>
    </source>
</evidence>
<evidence type="ECO:0000256" key="2">
    <source>
        <dbReference type="ARBA" id="ARBA00023180"/>
    </source>
</evidence>
<comment type="caution">
    <text evidence="7">The sequence shown here is derived from an EMBL/GenBank/DDBJ whole genome shotgun (WGS) entry which is preliminary data.</text>
</comment>
<reference evidence="7" key="1">
    <citation type="submission" date="2022-06" db="EMBL/GenBank/DDBJ databases">
        <authorList>
            <person name="Andreotti S."/>
            <person name="Wyler E."/>
        </authorList>
    </citation>
    <scope>NUCLEOTIDE SEQUENCE</scope>
</reference>
<comment type="similarity">
    <text evidence="4">Belongs to the immunoglobulin superfamily. CEA family.</text>
</comment>
<dbReference type="InterPro" id="IPR003599">
    <property type="entry name" value="Ig_sub"/>
</dbReference>
<name>A0AAV0A867_PHORO</name>
<dbReference type="PANTHER" id="PTHR44427:SF1">
    <property type="entry name" value="CARCINOEMBRYONIC ANTIGEN-RELATED CELL ADHESION MOLECULE 1"/>
    <property type="match status" value="1"/>
</dbReference>
<dbReference type="InterPro" id="IPR013783">
    <property type="entry name" value="Ig-like_fold"/>
</dbReference>
<protein>
    <submittedName>
        <fullName evidence="7">Ceacam15 protein</fullName>
    </submittedName>
</protein>
<dbReference type="PROSITE" id="PS50835">
    <property type="entry name" value="IG_LIKE"/>
    <property type="match status" value="1"/>
</dbReference>
<keyword evidence="3" id="KW-0393">Immunoglobulin domain</keyword>
<evidence type="ECO:0000256" key="1">
    <source>
        <dbReference type="ARBA" id="ARBA00022729"/>
    </source>
</evidence>
<dbReference type="InterPro" id="IPR050831">
    <property type="entry name" value="CEA_cell_adhesion"/>
</dbReference>
<proteinExistence type="inferred from homology"/>
<accession>A0AAV0A867</accession>
<evidence type="ECO:0000313" key="7">
    <source>
        <dbReference type="EMBL" id="CAH7395397.1"/>
    </source>
</evidence>
<dbReference type="PANTHER" id="PTHR44427">
    <property type="entry name" value="CARCINOEMBRYONIC ANTIGEN-RELATED CELL ADHESION MOLECULE 19"/>
    <property type="match status" value="1"/>
</dbReference>
<keyword evidence="1 5" id="KW-0732">Signal</keyword>
<dbReference type="InterPro" id="IPR036179">
    <property type="entry name" value="Ig-like_dom_sf"/>
</dbReference>
<dbReference type="AlphaFoldDB" id="A0AAV0A867"/>
<evidence type="ECO:0000259" key="6">
    <source>
        <dbReference type="PROSITE" id="PS50835"/>
    </source>
</evidence>
<dbReference type="InterPro" id="IPR007110">
    <property type="entry name" value="Ig-like_dom"/>
</dbReference>
<dbReference type="Gene3D" id="2.60.40.10">
    <property type="entry name" value="Immunoglobulins"/>
    <property type="match status" value="2"/>
</dbReference>
<gene>
    <name evidence="7" type="primary">Ceacam15</name>
    <name evidence="7" type="ORF">PHOROB_LOCUS16606</name>
</gene>
<dbReference type="Proteomes" id="UP001152836">
    <property type="component" value="Unassembled WGS sequence"/>
</dbReference>
<evidence type="ECO:0000256" key="3">
    <source>
        <dbReference type="ARBA" id="ARBA00023319"/>
    </source>
</evidence>
<keyword evidence="8" id="KW-1185">Reference proteome</keyword>
<keyword evidence="2" id="KW-0325">Glycoprotein</keyword>
<evidence type="ECO:0000256" key="4">
    <source>
        <dbReference type="ARBA" id="ARBA00038222"/>
    </source>
</evidence>
<feature type="chain" id="PRO_5044009802" evidence="5">
    <location>
        <begin position="29"/>
        <end position="227"/>
    </location>
</feature>
<dbReference type="EMBL" id="CALSGD010001620">
    <property type="protein sequence ID" value="CAH7395397.1"/>
    <property type="molecule type" value="Genomic_DNA"/>
</dbReference>